<dbReference type="PANTHER" id="PTHR46499:SF1">
    <property type="entry name" value="QUEUINE TRNA-RIBOSYLTRANSFERASE"/>
    <property type="match status" value="1"/>
</dbReference>
<organism evidence="9 10">
    <name type="scientific">Lacticaseibacillus saniviri JCM 17471 = DSM 24301</name>
    <dbReference type="NCBI Taxonomy" id="1293598"/>
    <lineage>
        <taxon>Bacteria</taxon>
        <taxon>Bacillati</taxon>
        <taxon>Bacillota</taxon>
        <taxon>Bacilli</taxon>
        <taxon>Lactobacillales</taxon>
        <taxon>Lactobacillaceae</taxon>
        <taxon>Lacticaseibacillus</taxon>
    </lineage>
</organism>
<feature type="region of interest" description="RNA binding; important for wobble base 34 recognition" evidence="7">
    <location>
        <begin position="274"/>
        <end position="278"/>
    </location>
</feature>
<feature type="binding site" evidence="7">
    <location>
        <position position="219"/>
    </location>
    <ligand>
        <name>substrate</name>
    </ligand>
</feature>
<evidence type="ECO:0000256" key="3">
    <source>
        <dbReference type="ARBA" id="ARBA00022694"/>
    </source>
</evidence>
<keyword evidence="1 7" id="KW-0328">Glycosyltransferase</keyword>
<comment type="catalytic activity">
    <reaction evidence="6 7">
        <text>7-aminomethyl-7-carbaguanine + guanosine(34) in tRNA = 7-aminomethyl-7-carbaguanosine(34) in tRNA + guanine</text>
        <dbReference type="Rhea" id="RHEA:24104"/>
        <dbReference type="Rhea" id="RHEA-COMP:10341"/>
        <dbReference type="Rhea" id="RHEA-COMP:10342"/>
        <dbReference type="ChEBI" id="CHEBI:16235"/>
        <dbReference type="ChEBI" id="CHEBI:58703"/>
        <dbReference type="ChEBI" id="CHEBI:74269"/>
        <dbReference type="ChEBI" id="CHEBI:82833"/>
        <dbReference type="EC" id="2.4.2.29"/>
    </reaction>
</comment>
<dbReference type="STRING" id="1293598.IV56_GL001772"/>
<comment type="cofactor">
    <cofactor evidence="7">
        <name>Zn(2+)</name>
        <dbReference type="ChEBI" id="CHEBI:29105"/>
    </cofactor>
    <text evidence="7">Binds 1 zinc ion per subunit.</text>
</comment>
<evidence type="ECO:0000256" key="5">
    <source>
        <dbReference type="ARBA" id="ARBA00022833"/>
    </source>
</evidence>
<comment type="pathway">
    <text evidence="7">tRNA modification; tRNA-queuosine biosynthesis.</text>
</comment>
<dbReference type="Gene3D" id="3.20.20.105">
    <property type="entry name" value="Queuine tRNA-ribosyltransferase-like"/>
    <property type="match status" value="1"/>
</dbReference>
<dbReference type="FunFam" id="3.20.20.105:FF:000001">
    <property type="entry name" value="Queuine tRNA-ribosyltransferase"/>
    <property type="match status" value="1"/>
</dbReference>
<feature type="active site" description="Nucleophile" evidence="7">
    <location>
        <position position="269"/>
    </location>
</feature>
<reference evidence="9 10" key="1">
    <citation type="journal article" date="2015" name="Genome Announc.">
        <title>Expanding the biotechnology potential of lactobacilli through comparative genomics of 213 strains and associated genera.</title>
        <authorList>
            <person name="Sun Z."/>
            <person name="Harris H.M."/>
            <person name="McCann A."/>
            <person name="Guo C."/>
            <person name="Argimon S."/>
            <person name="Zhang W."/>
            <person name="Yang X."/>
            <person name="Jeffery I.B."/>
            <person name="Cooney J.C."/>
            <person name="Kagawa T.F."/>
            <person name="Liu W."/>
            <person name="Song Y."/>
            <person name="Salvetti E."/>
            <person name="Wrobel A."/>
            <person name="Rasinkangas P."/>
            <person name="Parkhill J."/>
            <person name="Rea M.C."/>
            <person name="O'Sullivan O."/>
            <person name="Ritari J."/>
            <person name="Douillard F.P."/>
            <person name="Paul Ross R."/>
            <person name="Yang R."/>
            <person name="Briner A.E."/>
            <person name="Felis G.E."/>
            <person name="de Vos W.M."/>
            <person name="Barrangou R."/>
            <person name="Klaenhammer T.R."/>
            <person name="Caufield P.W."/>
            <person name="Cui Y."/>
            <person name="Zhang H."/>
            <person name="O'Toole P.W."/>
        </authorList>
    </citation>
    <scope>NUCLEOTIDE SEQUENCE [LARGE SCALE GENOMIC DNA]</scope>
    <source>
        <strain evidence="9 10">DSM 24301</strain>
    </source>
</reference>
<comment type="caution">
    <text evidence="9">The sequence shown here is derived from an EMBL/GenBank/DDBJ whole genome shotgun (WGS) entry which is preliminary data.</text>
</comment>
<feature type="binding site" evidence="7">
    <location>
        <position position="192"/>
    </location>
    <ligand>
        <name>substrate</name>
    </ligand>
</feature>
<evidence type="ECO:0000313" key="9">
    <source>
        <dbReference type="EMBL" id="KRO17977.1"/>
    </source>
</evidence>
<proteinExistence type="inferred from homology"/>
<evidence type="ECO:0000313" key="10">
    <source>
        <dbReference type="Proteomes" id="UP000050969"/>
    </source>
</evidence>
<dbReference type="RefSeq" id="WP_056992399.1">
    <property type="nucleotide sequence ID" value="NZ_JQCE01000006.1"/>
</dbReference>
<feature type="binding site" evidence="7">
    <location>
        <position position="307"/>
    </location>
    <ligand>
        <name>Zn(2+)</name>
        <dbReference type="ChEBI" id="CHEBI:29105"/>
    </ligand>
</feature>
<dbReference type="GO" id="GO:0005829">
    <property type="term" value="C:cytosol"/>
    <property type="evidence" value="ECO:0007669"/>
    <property type="project" value="TreeGrafter"/>
</dbReference>
<dbReference type="Pfam" id="PF01702">
    <property type="entry name" value="TGT"/>
    <property type="match status" value="1"/>
</dbReference>
<dbReference type="AlphaFoldDB" id="A0A0R2MX03"/>
<evidence type="ECO:0000256" key="6">
    <source>
        <dbReference type="ARBA" id="ARBA00050112"/>
    </source>
</evidence>
<feature type="region of interest" description="RNA binding" evidence="7">
    <location>
        <begin position="250"/>
        <end position="256"/>
    </location>
</feature>
<feature type="binding site" evidence="7">
    <location>
        <position position="312"/>
    </location>
    <ligand>
        <name>Zn(2+)</name>
        <dbReference type="ChEBI" id="CHEBI:29105"/>
    </ligand>
</feature>
<comment type="similarity">
    <text evidence="7">Belongs to the queuine tRNA-ribosyltransferase family.</text>
</comment>
<feature type="binding site" evidence="7">
    <location>
        <position position="149"/>
    </location>
    <ligand>
        <name>substrate</name>
    </ligand>
</feature>
<dbReference type="SUPFAM" id="SSF51713">
    <property type="entry name" value="tRNA-guanine transglycosylase"/>
    <property type="match status" value="1"/>
</dbReference>
<feature type="binding site" evidence="7">
    <location>
        <position position="338"/>
    </location>
    <ligand>
        <name>Zn(2+)</name>
        <dbReference type="ChEBI" id="CHEBI:29105"/>
    </ligand>
</feature>
<feature type="binding site" evidence="7">
    <location>
        <position position="309"/>
    </location>
    <ligand>
        <name>Zn(2+)</name>
        <dbReference type="ChEBI" id="CHEBI:29105"/>
    </ligand>
</feature>
<feature type="domain" description="tRNA-guanine(15) transglycosylase-like" evidence="8">
    <location>
        <begin position="16"/>
        <end position="370"/>
    </location>
</feature>
<evidence type="ECO:0000256" key="2">
    <source>
        <dbReference type="ARBA" id="ARBA00022679"/>
    </source>
</evidence>
<dbReference type="HAMAP" id="MF_00168">
    <property type="entry name" value="Q_tRNA_Tgt"/>
    <property type="match status" value="1"/>
</dbReference>
<dbReference type="Proteomes" id="UP000050969">
    <property type="component" value="Unassembled WGS sequence"/>
</dbReference>
<evidence type="ECO:0000256" key="7">
    <source>
        <dbReference type="HAMAP-Rule" id="MF_00168"/>
    </source>
</evidence>
<dbReference type="InterPro" id="IPR050076">
    <property type="entry name" value="ArchSynthase1/Queuine_TRR"/>
</dbReference>
<dbReference type="EC" id="2.4.2.29" evidence="7"/>
<keyword evidence="2 7" id="KW-0808">Transferase</keyword>
<sequence length="380" mass="42646">MEPAIKYRLIHQDKHSGARLGEIITPHGTFPTPMFMPVGTLASVKTMAPEELDEMGAGIILANTYHLWLRPGEDLIEEAGGLHKFMNWDKGILTDSGGFQVFSLAGMRDIKEEGVHFKNHLNGAPMFLSPEKAIAIENALGPDIMMSFDECPPFFESYDYVKKSVARTSRWAERGLEAHKNPDYQALFGIVQGAGFQDLREQSAKDLVSMDFPGYSIGGLSVGESKDEMNRVLDFTTPLLPENKPRYLMGVGSADALIDGALRGIDMFDCVLPTRIARNGTVMTSHGRLVVKNAKYARDFSPLDDNCNCYACRNFTRAYIRHLIHTDEAFGMRLTTYHNLYFLLHLMQQVREAIANDALLDFKESFFEEYGYNTANAKNF</sequence>
<keyword evidence="5 7" id="KW-0862">Zinc</keyword>
<dbReference type="GO" id="GO:0046872">
    <property type="term" value="F:metal ion binding"/>
    <property type="evidence" value="ECO:0007669"/>
    <property type="project" value="UniProtKB-KW"/>
</dbReference>
<feature type="binding site" evidence="7">
    <location>
        <begin position="95"/>
        <end position="99"/>
    </location>
    <ligand>
        <name>substrate</name>
    </ligand>
</feature>
<accession>A0A0R2MX03</accession>
<dbReference type="InterPro" id="IPR036511">
    <property type="entry name" value="TGT-like_sf"/>
</dbReference>
<dbReference type="UniPathway" id="UPA00392"/>
<evidence type="ECO:0000256" key="1">
    <source>
        <dbReference type="ARBA" id="ARBA00022676"/>
    </source>
</evidence>
<comment type="subunit">
    <text evidence="7">Homodimer. Within each dimer, one monomer is responsible for RNA recognition and catalysis, while the other monomer binds to the replacement base PreQ1.</text>
</comment>
<dbReference type="GO" id="GO:0008616">
    <property type="term" value="P:tRNA queuosine(34) biosynthetic process"/>
    <property type="evidence" value="ECO:0007669"/>
    <property type="project" value="UniProtKB-UniRule"/>
</dbReference>
<keyword evidence="3 7" id="KW-0819">tRNA processing</keyword>
<dbReference type="InterPro" id="IPR004803">
    <property type="entry name" value="TGT"/>
</dbReference>
<keyword evidence="4 7" id="KW-0671">Queuosine biosynthesis</keyword>
<protein>
    <recommendedName>
        <fullName evidence="7">Queuine tRNA-ribosyltransferase</fullName>
        <ecNumber evidence="7">2.4.2.29</ecNumber>
    </recommendedName>
    <alternativeName>
        <fullName evidence="7">Guanine insertion enzyme</fullName>
    </alternativeName>
    <alternativeName>
        <fullName evidence="7">tRNA-guanine transglycosylase</fullName>
    </alternativeName>
</protein>
<dbReference type="PATRIC" id="fig|1293598.4.peg.1846"/>
<feature type="active site" description="Proton acceptor" evidence="7">
    <location>
        <position position="95"/>
    </location>
</feature>
<comment type="function">
    <text evidence="7">Catalyzes the base-exchange of a guanine (G) residue with the queuine precursor 7-aminomethyl-7-deazaguanine (PreQ1) at position 34 (anticodon wobble position) in tRNAs with GU(N) anticodons (tRNA-Asp, -Asn, -His and -Tyr). Catalysis occurs through a double-displacement mechanism. The nucleophile active site attacks the C1' of nucleotide 34 to detach the guanine base from the RNA, forming a covalent enzyme-RNA intermediate. The proton acceptor active site deprotonates the incoming PreQ1, allowing a nucleophilic attack on the C1' of the ribose to form the product. After dissociation, two additional enzymatic reactions on the tRNA convert PreQ1 to queuine (Q), resulting in the hypermodified nucleoside queuosine (7-(((4,5-cis-dihydroxy-2-cyclopenten-1-yl)amino)methyl)-7-deazaguanosine).</text>
</comment>
<dbReference type="GO" id="GO:0008479">
    <property type="term" value="F:tRNA-guanosine(34) queuine transglycosylase activity"/>
    <property type="evidence" value="ECO:0007669"/>
    <property type="project" value="UniProtKB-UniRule"/>
</dbReference>
<dbReference type="EMBL" id="JQCE01000006">
    <property type="protein sequence ID" value="KRO17977.1"/>
    <property type="molecule type" value="Genomic_DNA"/>
</dbReference>
<dbReference type="NCBIfam" id="TIGR00430">
    <property type="entry name" value="Q_tRNA_tgt"/>
    <property type="match status" value="1"/>
</dbReference>
<gene>
    <name evidence="7" type="primary">tgt</name>
    <name evidence="9" type="ORF">IV56_GL001772</name>
</gene>
<dbReference type="NCBIfam" id="TIGR00449">
    <property type="entry name" value="tgt_general"/>
    <property type="match status" value="1"/>
</dbReference>
<evidence type="ECO:0000259" key="8">
    <source>
        <dbReference type="Pfam" id="PF01702"/>
    </source>
</evidence>
<name>A0A0R2MX03_9LACO</name>
<keyword evidence="10" id="KW-1185">Reference proteome</keyword>
<evidence type="ECO:0000256" key="4">
    <source>
        <dbReference type="ARBA" id="ARBA00022785"/>
    </source>
</evidence>
<keyword evidence="7" id="KW-0479">Metal-binding</keyword>
<dbReference type="InterPro" id="IPR002616">
    <property type="entry name" value="tRNA_ribo_trans-like"/>
</dbReference>
<dbReference type="PANTHER" id="PTHR46499">
    <property type="entry name" value="QUEUINE TRNA-RIBOSYLTRANSFERASE"/>
    <property type="match status" value="1"/>
</dbReference>